<organism evidence="1 2">
    <name type="scientific">Tautonia plasticadhaerens</name>
    <dbReference type="NCBI Taxonomy" id="2527974"/>
    <lineage>
        <taxon>Bacteria</taxon>
        <taxon>Pseudomonadati</taxon>
        <taxon>Planctomycetota</taxon>
        <taxon>Planctomycetia</taxon>
        <taxon>Isosphaerales</taxon>
        <taxon>Isosphaeraceae</taxon>
        <taxon>Tautonia</taxon>
    </lineage>
</organism>
<name>A0A518HDC9_9BACT</name>
<sequence length="144" mass="16599">MMHYPPRADIRVSTVQEALKFHESPKDYVGKKVVVSGAIAMIIGDDFRRNSETDGYLFSWKCGATASGAENFGNNFGLLNDKMNYWCNTDSGILVKEKLKAEQIGDKIYYHRMNLTFDIKTKKVEKFGREQEYYVAELIWIQPK</sequence>
<proteinExistence type="predicted"/>
<accession>A0A518HDC9</accession>
<dbReference type="AlphaFoldDB" id="A0A518HDC9"/>
<evidence type="ECO:0000313" key="2">
    <source>
        <dbReference type="Proteomes" id="UP000317835"/>
    </source>
</evidence>
<gene>
    <name evidence="1" type="ORF">ElP_68260</name>
</gene>
<keyword evidence="2" id="KW-1185">Reference proteome</keyword>
<dbReference type="RefSeq" id="WP_145277699.1">
    <property type="nucleotide sequence ID" value="NZ_CP036426.1"/>
</dbReference>
<dbReference type="KEGG" id="tpla:ElP_68260"/>
<reference evidence="1 2" key="1">
    <citation type="submission" date="2019-02" db="EMBL/GenBank/DDBJ databases">
        <title>Deep-cultivation of Planctomycetes and their phenomic and genomic characterization uncovers novel biology.</title>
        <authorList>
            <person name="Wiegand S."/>
            <person name="Jogler M."/>
            <person name="Boedeker C."/>
            <person name="Pinto D."/>
            <person name="Vollmers J."/>
            <person name="Rivas-Marin E."/>
            <person name="Kohn T."/>
            <person name="Peeters S.H."/>
            <person name="Heuer A."/>
            <person name="Rast P."/>
            <person name="Oberbeckmann S."/>
            <person name="Bunk B."/>
            <person name="Jeske O."/>
            <person name="Meyerdierks A."/>
            <person name="Storesund J.E."/>
            <person name="Kallscheuer N."/>
            <person name="Luecker S."/>
            <person name="Lage O.M."/>
            <person name="Pohl T."/>
            <person name="Merkel B.J."/>
            <person name="Hornburger P."/>
            <person name="Mueller R.-W."/>
            <person name="Bruemmer F."/>
            <person name="Labrenz M."/>
            <person name="Spormann A.M."/>
            <person name="Op den Camp H."/>
            <person name="Overmann J."/>
            <person name="Amann R."/>
            <person name="Jetten M.S.M."/>
            <person name="Mascher T."/>
            <person name="Medema M.H."/>
            <person name="Devos D.P."/>
            <person name="Kaster A.-K."/>
            <person name="Ovreas L."/>
            <person name="Rohde M."/>
            <person name="Galperin M.Y."/>
            <person name="Jogler C."/>
        </authorList>
    </citation>
    <scope>NUCLEOTIDE SEQUENCE [LARGE SCALE GENOMIC DNA]</scope>
    <source>
        <strain evidence="1 2">ElP</strain>
    </source>
</reference>
<dbReference type="Proteomes" id="UP000317835">
    <property type="component" value="Chromosome"/>
</dbReference>
<evidence type="ECO:0000313" key="1">
    <source>
        <dbReference type="EMBL" id="QDV38867.1"/>
    </source>
</evidence>
<protein>
    <submittedName>
        <fullName evidence="1">Uncharacterized protein</fullName>
    </submittedName>
</protein>
<dbReference type="EMBL" id="CP036426">
    <property type="protein sequence ID" value="QDV38867.1"/>
    <property type="molecule type" value="Genomic_DNA"/>
</dbReference>